<keyword evidence="3" id="KW-1185">Reference proteome</keyword>
<feature type="transmembrane region" description="Helical" evidence="1">
    <location>
        <begin position="48"/>
        <end position="67"/>
    </location>
</feature>
<proteinExistence type="predicted"/>
<keyword evidence="1" id="KW-1133">Transmembrane helix</keyword>
<protein>
    <submittedName>
        <fullName evidence="2">Uncharacterized protein</fullName>
    </submittedName>
</protein>
<keyword evidence="1" id="KW-0812">Transmembrane</keyword>
<gene>
    <name evidence="2" type="ORF">MTP16_00460</name>
</gene>
<dbReference type="RefSeq" id="WP_243514900.1">
    <property type="nucleotide sequence ID" value="NZ_CP094534.1"/>
</dbReference>
<feature type="transmembrane region" description="Helical" evidence="1">
    <location>
        <begin position="109"/>
        <end position="128"/>
    </location>
</feature>
<evidence type="ECO:0000313" key="2">
    <source>
        <dbReference type="EMBL" id="UOE34138.1"/>
    </source>
</evidence>
<evidence type="ECO:0000256" key="1">
    <source>
        <dbReference type="SAM" id="Phobius"/>
    </source>
</evidence>
<dbReference type="Proteomes" id="UP000831390">
    <property type="component" value="Chromosome"/>
</dbReference>
<name>A0ABY4B8Q0_9BACT</name>
<evidence type="ECO:0000313" key="3">
    <source>
        <dbReference type="Proteomes" id="UP000831390"/>
    </source>
</evidence>
<reference evidence="2 3" key="1">
    <citation type="submission" date="2022-03" db="EMBL/GenBank/DDBJ databases">
        <title>Hymenobactersp. isolated from the air.</title>
        <authorList>
            <person name="Won M."/>
            <person name="Kwon S.-W."/>
        </authorList>
    </citation>
    <scope>NUCLEOTIDE SEQUENCE [LARGE SCALE GENOMIC DNA]</scope>
    <source>
        <strain evidence="2 3">KACC 22596</strain>
    </source>
</reference>
<organism evidence="2 3">
    <name type="scientific">Hymenobacter monticola</name>
    <dbReference type="NCBI Taxonomy" id="1705399"/>
    <lineage>
        <taxon>Bacteria</taxon>
        <taxon>Pseudomonadati</taxon>
        <taxon>Bacteroidota</taxon>
        <taxon>Cytophagia</taxon>
        <taxon>Cytophagales</taxon>
        <taxon>Hymenobacteraceae</taxon>
        <taxon>Hymenobacter</taxon>
    </lineage>
</organism>
<feature type="transmembrane region" description="Helical" evidence="1">
    <location>
        <begin position="74"/>
        <end position="94"/>
    </location>
</feature>
<dbReference type="EMBL" id="CP094534">
    <property type="protein sequence ID" value="UOE34138.1"/>
    <property type="molecule type" value="Genomic_DNA"/>
</dbReference>
<keyword evidence="1" id="KW-0472">Membrane</keyword>
<sequence>MPHSHHLHPLPSIPKISRLGRGLAAAQVLKETLSIVFLGLPLVQEEPLVLLSALPGLTLYLLHWQLALGRVGRVFAGVVWVLTLLDELWGLLLFKELEAPTRGQVRMLHWSYFLGLGIILLALAELVWRWQRNKVRARRNVHHQAILAARQRR</sequence>
<accession>A0ABY4B8Q0</accession>